<evidence type="ECO:0008006" key="5">
    <source>
        <dbReference type="Google" id="ProtNLM"/>
    </source>
</evidence>
<keyword evidence="4" id="KW-1185">Reference proteome</keyword>
<name>F9WLK0_TRYVY</name>
<evidence type="ECO:0000256" key="1">
    <source>
        <dbReference type="SAM" id="MobiDB-lite"/>
    </source>
</evidence>
<proteinExistence type="predicted"/>
<reference evidence="3 4" key="1">
    <citation type="journal article" date="2012" name="Proc. Natl. Acad. Sci. U.S.A.">
        <title>Antigenic diversity is generated by distinct evolutionary mechanisms in African trypanosome species.</title>
        <authorList>
            <person name="Jackson A.P."/>
            <person name="Berry A."/>
            <person name="Aslett M."/>
            <person name="Allison H.C."/>
            <person name="Burton P."/>
            <person name="Vavrova-Anderson J."/>
            <person name="Brown R."/>
            <person name="Browne H."/>
            <person name="Corton N."/>
            <person name="Hauser H."/>
            <person name="Gamble J."/>
            <person name="Gilderthorp R."/>
            <person name="Marcello L."/>
            <person name="McQuillan J."/>
            <person name="Otto T.D."/>
            <person name="Quail M.A."/>
            <person name="Sanders M.J."/>
            <person name="van Tonder A."/>
            <person name="Ginger M.L."/>
            <person name="Field M.C."/>
            <person name="Barry J.D."/>
            <person name="Hertz-Fowler C."/>
            <person name="Berriman M."/>
        </authorList>
    </citation>
    <scope>NUCLEOTIDE SEQUENCE</scope>
    <source>
        <strain evidence="3 4">Y486</strain>
    </source>
</reference>
<dbReference type="AlphaFoldDB" id="F9WLK0"/>
<dbReference type="EMBL" id="CAEX01001060">
    <property type="protein sequence ID" value="CCD18392.1"/>
    <property type="molecule type" value="Genomic_DNA"/>
</dbReference>
<evidence type="ECO:0000256" key="2">
    <source>
        <dbReference type="SAM" id="SignalP"/>
    </source>
</evidence>
<feature type="chain" id="PRO_5003394869" description="Variant surface glycoprotein (VSG)" evidence="2">
    <location>
        <begin position="22"/>
        <end position="418"/>
    </location>
</feature>
<keyword evidence="2" id="KW-0732">Signal</keyword>
<evidence type="ECO:0000313" key="3">
    <source>
        <dbReference type="EMBL" id="CCD18392.1"/>
    </source>
</evidence>
<sequence length="418" mass="43818">MGKLCCIVVCLFALAAAACEATAPKGLKTADGAGLCKYAGALRFAGRYASSLAREAERRAATAEAVKELASLAESLAGTLEGANESVVAAVAQLQRQTAETAEKALREQARLASQAARALTVGSGSLRSFVELLAALGTSAQSANAYSCIDGEQKLPGTAVNADTNANTLREKTCKEVADNSWTEKDPLNESAVKKALEHLKADLTLKAENGNIGKQVTPKADQPECRLLDIAGQDTPGDGGLLLTTKGSRENAENTVHLGTFVKISALTGGGSASFDKTQPLAGKMRVAEAVRSIETTHTTLENHKAFACSETGCPKLEAAKQTLRRTVAAIQHAEERDKSGQKEERTARERTETQMKARDASERNEKGTQAQAHTENEQTGYAASDASQGVPFAATLAVAAAAATTHFVPQQAARH</sequence>
<accession>F9WLK0</accession>
<protein>
    <recommendedName>
        <fullName evidence="5">Variant surface glycoprotein (VSG)</fullName>
    </recommendedName>
</protein>
<feature type="region of interest" description="Disordered" evidence="1">
    <location>
        <begin position="335"/>
        <end position="387"/>
    </location>
</feature>
<dbReference type="PROSITE" id="PS51257">
    <property type="entry name" value="PROKAR_LIPOPROTEIN"/>
    <property type="match status" value="1"/>
</dbReference>
<evidence type="ECO:0000313" key="4">
    <source>
        <dbReference type="Proteomes" id="UP000009027"/>
    </source>
</evidence>
<dbReference type="Proteomes" id="UP000009027">
    <property type="component" value="Unassembled WGS sequence"/>
</dbReference>
<gene>
    <name evidence="3" type="ORF">TvY486_0010760</name>
</gene>
<feature type="signal peptide" evidence="2">
    <location>
        <begin position="1"/>
        <end position="21"/>
    </location>
</feature>
<organism evidence="3 4">
    <name type="scientific">Trypanosoma vivax (strain Y486)</name>
    <dbReference type="NCBI Taxonomy" id="1055687"/>
    <lineage>
        <taxon>Eukaryota</taxon>
        <taxon>Discoba</taxon>
        <taxon>Euglenozoa</taxon>
        <taxon>Kinetoplastea</taxon>
        <taxon>Metakinetoplastina</taxon>
        <taxon>Trypanosomatida</taxon>
        <taxon>Trypanosomatidae</taxon>
        <taxon>Trypanosoma</taxon>
        <taxon>Duttonella</taxon>
    </lineage>
</organism>
<feature type="compositionally biased region" description="Polar residues" evidence="1">
    <location>
        <begin position="370"/>
        <end position="387"/>
    </location>
</feature>
<dbReference type="VEuPathDB" id="TriTrypDB:TvY486_0010760"/>
<feature type="compositionally biased region" description="Basic and acidic residues" evidence="1">
    <location>
        <begin position="335"/>
        <end position="369"/>
    </location>
</feature>